<gene>
    <name evidence="11" type="primary">KEL</name>
</gene>
<keyword evidence="8" id="KW-0472">Membrane</keyword>
<feature type="domain" description="Peptidase M13 C-terminal" evidence="9">
    <location>
        <begin position="561"/>
        <end position="747"/>
    </location>
</feature>
<dbReference type="GO" id="GO:0016485">
    <property type="term" value="P:protein processing"/>
    <property type="evidence" value="ECO:0000318"/>
    <property type="project" value="GO_Central"/>
</dbReference>
<feature type="compositionally biased region" description="Basic and acidic residues" evidence="7">
    <location>
        <begin position="1"/>
        <end position="27"/>
    </location>
</feature>
<dbReference type="FunCoup" id="A0A6I8P7G0">
    <property type="interactions" value="66"/>
</dbReference>
<proteinExistence type="predicted"/>
<organism evidence="11 12">
    <name type="scientific">Ornithorhynchus anatinus</name>
    <name type="common">Duckbill platypus</name>
    <dbReference type="NCBI Taxonomy" id="9258"/>
    <lineage>
        <taxon>Eukaryota</taxon>
        <taxon>Metazoa</taxon>
        <taxon>Chordata</taxon>
        <taxon>Craniata</taxon>
        <taxon>Vertebrata</taxon>
        <taxon>Euteleostomi</taxon>
        <taxon>Mammalia</taxon>
        <taxon>Monotremata</taxon>
        <taxon>Ornithorhynchidae</taxon>
        <taxon>Ornithorhynchus</taxon>
    </lineage>
</organism>
<evidence type="ECO:0000313" key="11">
    <source>
        <dbReference type="Ensembl" id="ENSOANP00000049838.1"/>
    </source>
</evidence>
<dbReference type="Proteomes" id="UP000002279">
    <property type="component" value="Chromosome 2"/>
</dbReference>
<dbReference type="GO" id="GO:0005829">
    <property type="term" value="C:cytosol"/>
    <property type="evidence" value="ECO:0007669"/>
    <property type="project" value="Ensembl"/>
</dbReference>
<dbReference type="Pfam" id="PF05649">
    <property type="entry name" value="Peptidase_M13_N"/>
    <property type="match status" value="1"/>
</dbReference>
<evidence type="ECO:0000256" key="8">
    <source>
        <dbReference type="SAM" id="Phobius"/>
    </source>
</evidence>
<evidence type="ECO:0000256" key="3">
    <source>
        <dbReference type="ARBA" id="ARBA00022723"/>
    </source>
</evidence>
<keyword evidence="8" id="KW-1133">Transmembrane helix</keyword>
<keyword evidence="4" id="KW-0378">Hydrolase</keyword>
<dbReference type="PANTHER" id="PTHR11733">
    <property type="entry name" value="ZINC METALLOPROTEASE FAMILY M13 NEPRILYSIN-RELATED"/>
    <property type="match status" value="1"/>
</dbReference>
<accession>A0A6I8P7G0</accession>
<keyword evidence="3" id="KW-0479">Metal-binding</keyword>
<dbReference type="PROSITE" id="PS51885">
    <property type="entry name" value="NEPRILYSIN"/>
    <property type="match status" value="1"/>
</dbReference>
<reference evidence="11" key="2">
    <citation type="submission" date="2025-08" db="UniProtKB">
        <authorList>
            <consortium name="Ensembl"/>
        </authorList>
    </citation>
    <scope>IDENTIFICATION</scope>
    <source>
        <strain evidence="11">Glennie</strain>
    </source>
</reference>
<dbReference type="InterPro" id="IPR008753">
    <property type="entry name" value="Peptidase_M13_N"/>
</dbReference>
<reference evidence="11" key="3">
    <citation type="submission" date="2025-09" db="UniProtKB">
        <authorList>
            <consortium name="Ensembl"/>
        </authorList>
    </citation>
    <scope>IDENTIFICATION</scope>
    <source>
        <strain evidence="11">Glennie</strain>
    </source>
</reference>
<dbReference type="Gene3D" id="3.40.390.10">
    <property type="entry name" value="Collagenase (Catalytic Domain)"/>
    <property type="match status" value="1"/>
</dbReference>
<keyword evidence="8" id="KW-0812">Transmembrane</keyword>
<evidence type="ECO:0000256" key="1">
    <source>
        <dbReference type="ARBA" id="ARBA00001947"/>
    </source>
</evidence>
<dbReference type="GO" id="GO:0004222">
    <property type="term" value="F:metalloendopeptidase activity"/>
    <property type="evidence" value="ECO:0000318"/>
    <property type="project" value="GO_Central"/>
</dbReference>
<protein>
    <submittedName>
        <fullName evidence="11">Kell metallo-endopeptidase (Kell blood group)</fullName>
    </submittedName>
</protein>
<dbReference type="InterPro" id="IPR000718">
    <property type="entry name" value="Peptidase_M13"/>
</dbReference>
<dbReference type="InParanoid" id="A0A6I8P7G0"/>
<dbReference type="InterPro" id="IPR042089">
    <property type="entry name" value="Peptidase_M13_dom_2"/>
</dbReference>
<dbReference type="CDD" id="cd08662">
    <property type="entry name" value="M13"/>
    <property type="match status" value="1"/>
</dbReference>
<keyword evidence="2" id="KW-0645">Protease</keyword>
<evidence type="ECO:0000313" key="12">
    <source>
        <dbReference type="Proteomes" id="UP000002279"/>
    </source>
</evidence>
<evidence type="ECO:0000256" key="4">
    <source>
        <dbReference type="ARBA" id="ARBA00022801"/>
    </source>
</evidence>
<dbReference type="Bgee" id="ENSOANG00000040328">
    <property type="expression patterns" value="Expressed in adult mammalian kidney and 4 other cell types or tissues"/>
</dbReference>
<dbReference type="InterPro" id="IPR018497">
    <property type="entry name" value="Peptidase_M13_C"/>
</dbReference>
<evidence type="ECO:0000256" key="2">
    <source>
        <dbReference type="ARBA" id="ARBA00022670"/>
    </source>
</evidence>
<dbReference type="GO" id="GO:0005886">
    <property type="term" value="C:plasma membrane"/>
    <property type="evidence" value="ECO:0000318"/>
    <property type="project" value="GO_Central"/>
</dbReference>
<dbReference type="GO" id="GO:0046872">
    <property type="term" value="F:metal ion binding"/>
    <property type="evidence" value="ECO:0007669"/>
    <property type="project" value="UniProtKB-KW"/>
</dbReference>
<evidence type="ECO:0000259" key="9">
    <source>
        <dbReference type="Pfam" id="PF01431"/>
    </source>
</evidence>
<dbReference type="InterPro" id="IPR024079">
    <property type="entry name" value="MetalloPept_cat_dom_sf"/>
</dbReference>
<dbReference type="OMA" id="CLEHHYA"/>
<dbReference type="PANTHER" id="PTHR11733:SF128">
    <property type="entry name" value="KELL BLOOD GROUP GLYCOPROTEIN"/>
    <property type="match status" value="1"/>
</dbReference>
<feature type="transmembrane region" description="Helical" evidence="8">
    <location>
        <begin position="63"/>
        <end position="84"/>
    </location>
</feature>
<reference evidence="11 12" key="1">
    <citation type="journal article" date="2008" name="Nature">
        <title>Genome analysis of the platypus reveals unique signatures of evolution.</title>
        <authorList>
            <person name="Warren W.C."/>
            <person name="Hillier L.W."/>
            <person name="Marshall Graves J.A."/>
            <person name="Birney E."/>
            <person name="Ponting C.P."/>
            <person name="Grutzner F."/>
            <person name="Belov K."/>
            <person name="Miller W."/>
            <person name="Clarke L."/>
            <person name="Chinwalla A.T."/>
            <person name="Yang S.P."/>
            <person name="Heger A."/>
            <person name="Locke D.P."/>
            <person name="Miethke P."/>
            <person name="Waters P.D."/>
            <person name="Veyrunes F."/>
            <person name="Fulton L."/>
            <person name="Fulton B."/>
            <person name="Graves T."/>
            <person name="Wallis J."/>
            <person name="Puente X.S."/>
            <person name="Lopez-Otin C."/>
            <person name="Ordonez G.R."/>
            <person name="Eichler E.E."/>
            <person name="Chen L."/>
            <person name="Cheng Z."/>
            <person name="Deakin J.E."/>
            <person name="Alsop A."/>
            <person name="Thompson K."/>
            <person name="Kirby P."/>
            <person name="Papenfuss A.T."/>
            <person name="Wakefield M.J."/>
            <person name="Olender T."/>
            <person name="Lancet D."/>
            <person name="Huttley G.A."/>
            <person name="Smit A.F."/>
            <person name="Pask A."/>
            <person name="Temple-Smith P."/>
            <person name="Batzer M.A."/>
            <person name="Walker J.A."/>
            <person name="Konkel M.K."/>
            <person name="Harris R.S."/>
            <person name="Whittington C.M."/>
            <person name="Wong E.S."/>
            <person name="Gemmell N.J."/>
            <person name="Buschiazzo E."/>
            <person name="Vargas Jentzsch I.M."/>
            <person name="Merkel A."/>
            <person name="Schmitz J."/>
            <person name="Zemann A."/>
            <person name="Churakov G."/>
            <person name="Kriegs J.O."/>
            <person name="Brosius J."/>
            <person name="Murchison E.P."/>
            <person name="Sachidanandam R."/>
            <person name="Smith C."/>
            <person name="Hannon G.J."/>
            <person name="Tsend-Ayush E."/>
            <person name="McMillan D."/>
            <person name="Attenborough R."/>
            <person name="Rens W."/>
            <person name="Ferguson-Smith M."/>
            <person name="Lefevre C.M."/>
            <person name="Sharp J.A."/>
            <person name="Nicholas K.R."/>
            <person name="Ray D.A."/>
            <person name="Kube M."/>
            <person name="Reinhardt R."/>
            <person name="Pringle T.H."/>
            <person name="Taylor J."/>
            <person name="Jones R.C."/>
            <person name="Nixon B."/>
            <person name="Dacheux J.L."/>
            <person name="Niwa H."/>
            <person name="Sekita Y."/>
            <person name="Huang X."/>
            <person name="Stark A."/>
            <person name="Kheradpour P."/>
            <person name="Kellis M."/>
            <person name="Flicek P."/>
            <person name="Chen Y."/>
            <person name="Webber C."/>
            <person name="Hardison R."/>
            <person name="Nelson J."/>
            <person name="Hallsworth-Pepin K."/>
            <person name="Delehaunty K."/>
            <person name="Markovic C."/>
            <person name="Minx P."/>
            <person name="Feng Y."/>
            <person name="Kremitzki C."/>
            <person name="Mitreva M."/>
            <person name="Glasscock J."/>
            <person name="Wylie T."/>
            <person name="Wohldmann P."/>
            <person name="Thiru P."/>
            <person name="Nhan M.N."/>
            <person name="Pohl C.S."/>
            <person name="Smith S.M."/>
            <person name="Hou S."/>
            <person name="Nefedov M."/>
            <person name="de Jong P.J."/>
            <person name="Renfree M.B."/>
            <person name="Mardis E.R."/>
            <person name="Wilson R.K."/>
        </authorList>
    </citation>
    <scope>NUCLEOTIDE SEQUENCE [LARGE SCALE GENOMIC DNA]</scope>
    <source>
        <strain evidence="11 12">Glennie</strain>
    </source>
</reference>
<dbReference type="GO" id="GO:0005654">
    <property type="term" value="C:nucleoplasm"/>
    <property type="evidence" value="ECO:0007669"/>
    <property type="project" value="Ensembl"/>
</dbReference>
<name>A0A6I8P7G0_ORNAN</name>
<sequence length="749" mass="83713">MDAESRSSRDVDRDTESHGETRRDKDPPGSNLAVRRARRQQRGLEEVSPQEQSRRWSPLERTLGTLVFLGLLVAFSVLMVYNLLGCSPRPCQSPECTALLAHYRTASNASVSPCADFYSFACGRRGAGDPPGVKGDPFHTLEEENHHRLQRLLEAAGPPSPGSAAEKALSYYRSCMDTEGIEAQGTSPLSQVIQQLGGWHIAGHYSPPDFNQTLQLLMSEFDSFPFFRAYLGPGPEPPHAPVIQIDQPEFTMPSQHGQGNYPQMLRAYLAYLTSLGTLLGGTPDRAHSQASMSLSISSQLQKELRPLEERRARGRLFQPITLAQLQKEVPIIDWLSCLRATFSPMSLEPSQPLMVHDLDYLKGAAKVIQQLQEQEEGRDALQSHMLLRLVGTLTPALDSRFQAAHRELGRRLRELDGHAPRPPAPRWKRCVQQAGTFFQPVLGALFVRDAFATHGKQPAAGLFSEVRDALLDRLQRLRWMDEKTRDEARSRVASLRVEMGGPEEMLKPESVDRDYQDVQLGPSFLQTMLSCMRSLRARNMRRVLQGSRSHRWQVPPWAVSAYYSVSDHVMIFPAGLLQPPFFHPGYPRAVNFGAAGSVMAHELLHIFYYFLLPGGCPSCNGSFVQEALWCLRRQYEGPRATPDNSSRTLLEDSADIGALTIALQAYRKHLQRHRGESPLPDLGLSPSQLFFLSFAHVMCGRPKPEDPQEPHSPPALRVRGALSNAPAFARHFNCPPGAPLNPLQRCNLW</sequence>
<dbReference type="GO" id="GO:0005794">
    <property type="term" value="C:Golgi apparatus"/>
    <property type="evidence" value="ECO:0007669"/>
    <property type="project" value="Ensembl"/>
</dbReference>
<dbReference type="PRINTS" id="PR00786">
    <property type="entry name" value="NEPRILYSIN"/>
</dbReference>
<feature type="domain" description="Peptidase M13 N-terminal" evidence="10">
    <location>
        <begin position="113"/>
        <end position="502"/>
    </location>
</feature>
<comment type="cofactor">
    <cofactor evidence="1">
        <name>Zn(2+)</name>
        <dbReference type="ChEBI" id="CHEBI:29105"/>
    </cofactor>
</comment>
<evidence type="ECO:0000256" key="7">
    <source>
        <dbReference type="SAM" id="MobiDB-lite"/>
    </source>
</evidence>
<dbReference type="Ensembl" id="ENSOANT00000061886.1">
    <property type="protein sequence ID" value="ENSOANP00000049838.1"/>
    <property type="gene ID" value="ENSOANG00000040328.1"/>
</dbReference>
<keyword evidence="6" id="KW-0482">Metalloprotease</keyword>
<feature type="region of interest" description="Disordered" evidence="7">
    <location>
        <begin position="1"/>
        <end position="56"/>
    </location>
</feature>
<dbReference type="Pfam" id="PF01431">
    <property type="entry name" value="Peptidase_M13"/>
    <property type="match status" value="1"/>
</dbReference>
<dbReference type="SUPFAM" id="SSF55486">
    <property type="entry name" value="Metalloproteases ('zincins'), catalytic domain"/>
    <property type="match status" value="1"/>
</dbReference>
<dbReference type="GeneTree" id="ENSGT00940000161830"/>
<dbReference type="Gene3D" id="1.10.1380.10">
    <property type="entry name" value="Neutral endopeptidase , domain2"/>
    <property type="match status" value="1"/>
</dbReference>
<keyword evidence="12" id="KW-1185">Reference proteome</keyword>
<dbReference type="AlphaFoldDB" id="A0A6I8P7G0"/>
<evidence type="ECO:0000259" key="10">
    <source>
        <dbReference type="Pfam" id="PF05649"/>
    </source>
</evidence>
<keyword evidence="5" id="KW-0862">Zinc</keyword>
<evidence type="ECO:0000256" key="5">
    <source>
        <dbReference type="ARBA" id="ARBA00022833"/>
    </source>
</evidence>
<evidence type="ECO:0000256" key="6">
    <source>
        <dbReference type="ARBA" id="ARBA00023049"/>
    </source>
</evidence>